<keyword evidence="4 5" id="KW-0408">Iron</keyword>
<dbReference type="GO" id="GO:0051213">
    <property type="term" value="F:dioxygenase activity"/>
    <property type="evidence" value="ECO:0007669"/>
    <property type="project" value="UniProtKB-ARBA"/>
</dbReference>
<keyword evidence="2 5" id="KW-0479">Metal-binding</keyword>
<keyword evidence="3 5" id="KW-0560">Oxidoreductase</keyword>
<evidence type="ECO:0000313" key="9">
    <source>
        <dbReference type="Proteomes" id="UP000516437"/>
    </source>
</evidence>
<dbReference type="GO" id="GO:0046872">
    <property type="term" value="F:metal ion binding"/>
    <property type="evidence" value="ECO:0007669"/>
    <property type="project" value="UniProtKB-KW"/>
</dbReference>
<evidence type="ECO:0000256" key="5">
    <source>
        <dbReference type="RuleBase" id="RU003682"/>
    </source>
</evidence>
<dbReference type="PROSITE" id="PS51471">
    <property type="entry name" value="FE2OG_OXY"/>
    <property type="match status" value="1"/>
</dbReference>
<gene>
    <name evidence="8" type="ORF">CJ030_MR3G008360</name>
    <name evidence="7" type="ORF">CJ030_MR3G008371</name>
</gene>
<reference evidence="8" key="3">
    <citation type="submission" date="2019-09" db="EMBL/GenBank/DDBJ databases">
        <authorList>
            <person name="Gao Z."/>
        </authorList>
    </citation>
    <scope>NUCLEOTIDE SEQUENCE</scope>
    <source>
        <tissue evidence="8">Leaves</tissue>
    </source>
</reference>
<dbReference type="InterPro" id="IPR027443">
    <property type="entry name" value="IPNS-like_sf"/>
</dbReference>
<dbReference type="EMBL" id="RXIC02000021">
    <property type="protein sequence ID" value="KAB1219173.1"/>
    <property type="molecule type" value="Genomic_DNA"/>
</dbReference>
<protein>
    <recommendedName>
        <fullName evidence="6">Fe2OG dioxygenase domain-containing protein</fullName>
    </recommendedName>
</protein>
<dbReference type="PANTHER" id="PTHR10209">
    <property type="entry name" value="OXIDOREDUCTASE, 2OG-FE II OXYGENASE FAMILY PROTEIN"/>
    <property type="match status" value="1"/>
</dbReference>
<proteinExistence type="inferred from homology"/>
<evidence type="ECO:0000259" key="6">
    <source>
        <dbReference type="PROSITE" id="PS51471"/>
    </source>
</evidence>
<dbReference type="AlphaFoldDB" id="A0A6A1W2Q8"/>
<dbReference type="EMBL" id="RXIC02000021">
    <property type="protein sequence ID" value="KAB1219162.1"/>
    <property type="molecule type" value="Genomic_DNA"/>
</dbReference>
<dbReference type="OrthoDB" id="288590at2759"/>
<name>A0A6A1W2Q8_9ROSI</name>
<feature type="domain" description="Fe2OG dioxygenase" evidence="6">
    <location>
        <begin position="255"/>
        <end position="343"/>
    </location>
</feature>
<dbReference type="InterPro" id="IPR005123">
    <property type="entry name" value="Oxoglu/Fe-dep_dioxygenase_dom"/>
</dbReference>
<evidence type="ECO:0000256" key="3">
    <source>
        <dbReference type="ARBA" id="ARBA00023002"/>
    </source>
</evidence>
<reference evidence="8" key="1">
    <citation type="submission" date="2018-07" db="EMBL/GenBank/DDBJ databases">
        <authorList>
            <person name="Gao Z.-S."/>
            <person name="Jia H.-M."/>
            <person name="Jia H.-J."/>
            <person name="Cai Q.-L."/>
            <person name="Wang Y."/>
            <person name="Zhao H.-B."/>
        </authorList>
    </citation>
    <scope>NUCLEOTIDE SEQUENCE</scope>
    <source>
        <tissue evidence="8">Leaves</tissue>
    </source>
</reference>
<keyword evidence="9" id="KW-1185">Reference proteome</keyword>
<evidence type="ECO:0000256" key="1">
    <source>
        <dbReference type="ARBA" id="ARBA00008056"/>
    </source>
</evidence>
<evidence type="ECO:0000256" key="4">
    <source>
        <dbReference type="ARBA" id="ARBA00023004"/>
    </source>
</evidence>
<comment type="similarity">
    <text evidence="1 5">Belongs to the iron/ascorbate-dependent oxidoreductase family.</text>
</comment>
<evidence type="ECO:0000256" key="2">
    <source>
        <dbReference type="ARBA" id="ARBA00022723"/>
    </source>
</evidence>
<dbReference type="Gene3D" id="2.60.120.330">
    <property type="entry name" value="B-lactam Antibiotic, Isopenicillin N Synthase, Chain"/>
    <property type="match status" value="1"/>
</dbReference>
<sequence length="343" mass="38510">MAAEVRDYLGHTIIGLVYSPFSGHSHCYELVYSSAFCHLLLAYTSTIAKVAFYGLPHKGRKMVVTNKDEVPAALKPEYDRASELKAFDETKAGVKGLVDAGVTEIPHLEGVDKDVMKRKEVVERVRDASETWGFFQVVNHWIPVSVLEEMKEGVRRFHEQDREVKKELYTRDFTRPVVYISNSDLYSAPAAKWIDTLFCVMAPYPPNSEDLPAVCRDILEEHSKQVMNLGIILFRLLSDALGLNPNHLNDIDCTEGLAMLCHYYPPCPQPELTLGTAKHADNDFVTVLLQDHIGGLQILQKDEWLDIPPVPGALLVNIGDLLQASFLPYSCVFSEYKGTAVRD</sequence>
<dbReference type="InterPro" id="IPR026992">
    <property type="entry name" value="DIOX_N"/>
</dbReference>
<dbReference type="Pfam" id="PF14226">
    <property type="entry name" value="DIOX_N"/>
    <property type="match status" value="1"/>
</dbReference>
<dbReference type="InterPro" id="IPR044861">
    <property type="entry name" value="IPNS-like_FE2OG_OXY"/>
</dbReference>
<dbReference type="Pfam" id="PF03171">
    <property type="entry name" value="2OG-FeII_Oxy"/>
    <property type="match status" value="1"/>
</dbReference>
<accession>A0A6A1W2Q8</accession>
<reference evidence="8 9" key="2">
    <citation type="journal article" date="2019" name="Plant Biotechnol. J.">
        <title>The red bayberry genome and genetic basis of sex determination.</title>
        <authorList>
            <person name="Jia H.M."/>
            <person name="Jia H.J."/>
            <person name="Cai Q.L."/>
            <person name="Wang Y."/>
            <person name="Zhao H.B."/>
            <person name="Yang W.F."/>
            <person name="Wang G.Y."/>
            <person name="Li Y.H."/>
            <person name="Zhan D.L."/>
            <person name="Shen Y.T."/>
            <person name="Niu Q.F."/>
            <person name="Chang L."/>
            <person name="Qiu J."/>
            <person name="Zhao L."/>
            <person name="Xie H.B."/>
            <person name="Fu W.Y."/>
            <person name="Jin J."/>
            <person name="Li X.W."/>
            <person name="Jiao Y."/>
            <person name="Zhou C.C."/>
            <person name="Tu T."/>
            <person name="Chai C.Y."/>
            <person name="Gao J.L."/>
            <person name="Fan L.J."/>
            <person name="van de Weg E."/>
            <person name="Wang J.Y."/>
            <person name="Gao Z.S."/>
        </authorList>
    </citation>
    <scope>NUCLEOTIDE SEQUENCE [LARGE SCALE GENOMIC DNA]</scope>
    <source>
        <tissue evidence="8">Leaves</tissue>
    </source>
</reference>
<comment type="caution">
    <text evidence="8">The sequence shown here is derived from an EMBL/GenBank/DDBJ whole genome shotgun (WGS) entry which is preliminary data.</text>
</comment>
<evidence type="ECO:0000313" key="8">
    <source>
        <dbReference type="EMBL" id="KAB1219173.1"/>
    </source>
</evidence>
<organism evidence="8 9">
    <name type="scientific">Morella rubra</name>
    <name type="common">Chinese bayberry</name>
    <dbReference type="NCBI Taxonomy" id="262757"/>
    <lineage>
        <taxon>Eukaryota</taxon>
        <taxon>Viridiplantae</taxon>
        <taxon>Streptophyta</taxon>
        <taxon>Embryophyta</taxon>
        <taxon>Tracheophyta</taxon>
        <taxon>Spermatophyta</taxon>
        <taxon>Magnoliopsida</taxon>
        <taxon>eudicotyledons</taxon>
        <taxon>Gunneridae</taxon>
        <taxon>Pentapetalae</taxon>
        <taxon>rosids</taxon>
        <taxon>fabids</taxon>
        <taxon>Fagales</taxon>
        <taxon>Myricaceae</taxon>
        <taxon>Morella</taxon>
    </lineage>
</organism>
<dbReference type="Proteomes" id="UP000516437">
    <property type="component" value="Chromosome 3"/>
</dbReference>
<dbReference type="SUPFAM" id="SSF51197">
    <property type="entry name" value="Clavaminate synthase-like"/>
    <property type="match status" value="1"/>
</dbReference>
<evidence type="ECO:0000313" key="7">
    <source>
        <dbReference type="EMBL" id="KAB1219162.1"/>
    </source>
</evidence>
<dbReference type="PANTHER" id="PTHR10209:SF791">
    <property type="entry name" value="1-AMINOCYCLOPROPANE-1-CARBOXYLATE OXIDASE HOMOLOG 1"/>
    <property type="match status" value="1"/>
</dbReference>